<dbReference type="InterPro" id="IPR023473">
    <property type="entry name" value="AMMECR1"/>
</dbReference>
<dbReference type="RefSeq" id="WP_013163488.1">
    <property type="nucleotide sequence ID" value="NC_014216.1"/>
</dbReference>
<dbReference type="EMBL" id="CP001940">
    <property type="protein sequence ID" value="ADH85959.1"/>
    <property type="molecule type" value="Genomic_DNA"/>
</dbReference>
<dbReference type="NCBIfam" id="TIGR04335">
    <property type="entry name" value="AmmeMemoSam_A"/>
    <property type="match status" value="1"/>
</dbReference>
<sequence length="200" mass="21714">MEPGTSTAVDKLTLEDGQALLWLARQTIAQRLWQAVADPPGEISQTLASPRLQERRGVFVTLKSNGQLRGCIGSLQPVGSIVEGVRDNALKAAFGDPRFPGLSVEELAAVQIEISVLTPLKPLSYQGSEELVARLRPDRDGVLIEQGGLSATFLPQVWKQLPQPENFLAQLCLKAGLPATAWQSGQLKVETYQVQSFAEK</sequence>
<dbReference type="Gene3D" id="3.30.700.20">
    <property type="entry name" value="Hypothetical protein ph0010, domain 1"/>
    <property type="match status" value="1"/>
</dbReference>
<name>D6Z334_DESAT</name>
<accession>D6Z334</accession>
<dbReference type="PROSITE" id="PS51112">
    <property type="entry name" value="AMMECR1"/>
    <property type="match status" value="1"/>
</dbReference>
<dbReference type="NCBIfam" id="TIGR00296">
    <property type="entry name" value="TIGR00296 family protein"/>
    <property type="match status" value="1"/>
</dbReference>
<dbReference type="InParanoid" id="D6Z334"/>
<dbReference type="InterPro" id="IPR002733">
    <property type="entry name" value="AMMECR1_domain"/>
</dbReference>
<evidence type="ECO:0000313" key="2">
    <source>
        <dbReference type="EMBL" id="ADH85959.1"/>
    </source>
</evidence>
<gene>
    <name evidence="2" type="ordered locus">DaAHT2_1263</name>
</gene>
<reference evidence="3" key="1">
    <citation type="submission" date="2010-02" db="EMBL/GenBank/DDBJ databases">
        <title>Complete sequence of Desulfurivibrio alkaliphilus AHT2.</title>
        <authorList>
            <consortium name="US DOE Joint Genome Institute"/>
            <person name="Pitluck S."/>
            <person name="Chertkov O."/>
            <person name="Detter J.C."/>
            <person name="Han C."/>
            <person name="Tapia R."/>
            <person name="Larimer F."/>
            <person name="Land M."/>
            <person name="Hauser L."/>
            <person name="Kyrpides N."/>
            <person name="Mikhailova N."/>
            <person name="Sorokin D.Y."/>
            <person name="Muyzer G."/>
            <person name="Woyke T."/>
        </authorList>
    </citation>
    <scope>NUCLEOTIDE SEQUENCE [LARGE SCALE GENOMIC DNA]</scope>
    <source>
        <strain evidence="3">DSM 19089 / UNIQEM U267 / AHT2</strain>
    </source>
</reference>
<dbReference type="SUPFAM" id="SSF143447">
    <property type="entry name" value="AMMECR1-like"/>
    <property type="match status" value="1"/>
</dbReference>
<evidence type="ECO:0000313" key="3">
    <source>
        <dbReference type="Proteomes" id="UP000001508"/>
    </source>
</evidence>
<dbReference type="PANTHER" id="PTHR13016">
    <property type="entry name" value="AMMECR1 HOMOLOG"/>
    <property type="match status" value="1"/>
</dbReference>
<proteinExistence type="predicted"/>
<feature type="domain" description="AMMECR1" evidence="1">
    <location>
        <begin position="15"/>
        <end position="200"/>
    </location>
</feature>
<dbReference type="eggNOG" id="COG2078">
    <property type="taxonomic scope" value="Bacteria"/>
</dbReference>
<dbReference type="InterPro" id="IPR027485">
    <property type="entry name" value="AMMECR1_N"/>
</dbReference>
<dbReference type="Pfam" id="PF01871">
    <property type="entry name" value="AMMECR1"/>
    <property type="match status" value="1"/>
</dbReference>
<keyword evidence="3" id="KW-1185">Reference proteome</keyword>
<dbReference type="InterPro" id="IPR036071">
    <property type="entry name" value="AMMECR1_dom_sf"/>
</dbReference>
<dbReference type="PANTHER" id="PTHR13016:SF0">
    <property type="entry name" value="AMME SYNDROME CANDIDATE GENE 1 PROTEIN"/>
    <property type="match status" value="1"/>
</dbReference>
<dbReference type="HOGENOM" id="CLU_095686_0_0_7"/>
<dbReference type="Proteomes" id="UP000001508">
    <property type="component" value="Chromosome"/>
</dbReference>
<dbReference type="AlphaFoldDB" id="D6Z334"/>
<protein>
    <submittedName>
        <fullName evidence="2">AMMECR1 domain protein</fullName>
    </submittedName>
</protein>
<dbReference type="Gene3D" id="3.30.1490.150">
    <property type="entry name" value="Hypothetical protein ph0010, domain 2"/>
    <property type="match status" value="1"/>
</dbReference>
<dbReference type="KEGG" id="dak:DaAHT2_1263"/>
<dbReference type="OrthoDB" id="9782820at2"/>
<evidence type="ECO:0000259" key="1">
    <source>
        <dbReference type="PROSITE" id="PS51112"/>
    </source>
</evidence>
<dbReference type="InterPro" id="IPR027623">
    <property type="entry name" value="AmmeMemoSam_A"/>
</dbReference>
<organism evidence="2 3">
    <name type="scientific">Desulfurivibrio alkaliphilus (strain DSM 19089 / UNIQEM U267 / AHT2)</name>
    <dbReference type="NCBI Taxonomy" id="589865"/>
    <lineage>
        <taxon>Bacteria</taxon>
        <taxon>Pseudomonadati</taxon>
        <taxon>Thermodesulfobacteriota</taxon>
        <taxon>Desulfobulbia</taxon>
        <taxon>Desulfobulbales</taxon>
        <taxon>Desulfobulbaceae</taxon>
        <taxon>Desulfurivibrio</taxon>
    </lineage>
</organism>
<dbReference type="STRING" id="589865.DaAHT2_1263"/>